<dbReference type="GO" id="GO:0005793">
    <property type="term" value="C:endoplasmic reticulum-Golgi intermediate compartment"/>
    <property type="evidence" value="ECO:0007669"/>
    <property type="project" value="TreeGrafter"/>
</dbReference>
<dbReference type="InterPro" id="IPR002048">
    <property type="entry name" value="EF_hand_dom"/>
</dbReference>
<feature type="chain" id="PRO_5042269412" evidence="3">
    <location>
        <begin position="19"/>
        <end position="202"/>
    </location>
</feature>
<dbReference type="InterPro" id="IPR018247">
    <property type="entry name" value="EF_Hand_1_Ca_BS"/>
</dbReference>
<accession>A0AAE8MTE2</accession>
<proteinExistence type="predicted"/>
<dbReference type="InterPro" id="IPR011992">
    <property type="entry name" value="EF-hand-dom_pair"/>
</dbReference>
<evidence type="ECO:0000313" key="6">
    <source>
        <dbReference type="Proteomes" id="UP001187682"/>
    </source>
</evidence>
<sequence>MRFLMPAVLLATTAHAHGSHSGSEKPVVPDDANWMTKHMAEEHHLDHWDPASFFTLHDFNSDGVWQPEEILRTYGVFDESNKDLPPARRDEILAELMALLDPDQDGKVTQKEFVAVMAEGKTLPDVGTGPGHHGDDEYEYEIHHWEKYHDDDTQLEDLTHPEDIEHFKKHEEMERQQELLDNVGKRTMFEENIPAMFLRELR</sequence>
<comment type="caution">
    <text evidence="5">The sequence shown here is derived from an EMBL/GenBank/DDBJ whole genome shotgun (WGS) entry which is preliminary data.</text>
</comment>
<dbReference type="Proteomes" id="UP001187682">
    <property type="component" value="Unassembled WGS sequence"/>
</dbReference>
<dbReference type="PROSITE" id="PS00018">
    <property type="entry name" value="EF_HAND_1"/>
    <property type="match status" value="1"/>
</dbReference>
<dbReference type="SMART" id="SM00054">
    <property type="entry name" value="EFh"/>
    <property type="match status" value="1"/>
</dbReference>
<dbReference type="PANTHER" id="PTHR19237:SF20">
    <property type="entry name" value="NUCLEOBINDIN 1"/>
    <property type="match status" value="1"/>
</dbReference>
<dbReference type="Gene3D" id="1.10.238.10">
    <property type="entry name" value="EF-hand"/>
    <property type="match status" value="1"/>
</dbReference>
<dbReference type="PANTHER" id="PTHR19237">
    <property type="entry name" value="NUCLEOBINDIN"/>
    <property type="match status" value="1"/>
</dbReference>
<feature type="signal peptide" evidence="3">
    <location>
        <begin position="1"/>
        <end position="18"/>
    </location>
</feature>
<evidence type="ECO:0000256" key="3">
    <source>
        <dbReference type="SAM" id="SignalP"/>
    </source>
</evidence>
<dbReference type="AlphaFoldDB" id="A0AAE8MTE2"/>
<evidence type="ECO:0000313" key="5">
    <source>
        <dbReference type="EMBL" id="SPO00130.1"/>
    </source>
</evidence>
<keyword evidence="6" id="KW-1185">Reference proteome</keyword>
<feature type="domain" description="EF-hand" evidence="4">
    <location>
        <begin position="88"/>
        <end position="123"/>
    </location>
</feature>
<protein>
    <submittedName>
        <fullName evidence="5">Related to secretory protein SSP120</fullName>
    </submittedName>
</protein>
<dbReference type="InterPro" id="IPR040250">
    <property type="entry name" value="Nucleobindin"/>
</dbReference>
<evidence type="ECO:0000256" key="2">
    <source>
        <dbReference type="ARBA" id="ARBA00022837"/>
    </source>
</evidence>
<organism evidence="5 6">
    <name type="scientific">Cephalotrichum gorgonifer</name>
    <dbReference type="NCBI Taxonomy" id="2041049"/>
    <lineage>
        <taxon>Eukaryota</taxon>
        <taxon>Fungi</taxon>
        <taxon>Dikarya</taxon>
        <taxon>Ascomycota</taxon>
        <taxon>Pezizomycotina</taxon>
        <taxon>Sordariomycetes</taxon>
        <taxon>Hypocreomycetidae</taxon>
        <taxon>Microascales</taxon>
        <taxon>Microascaceae</taxon>
        <taxon>Cephalotrichum</taxon>
    </lineage>
</organism>
<name>A0AAE8MTE2_9PEZI</name>
<keyword evidence="2" id="KW-0106">Calcium</keyword>
<dbReference type="GO" id="GO:0005509">
    <property type="term" value="F:calcium ion binding"/>
    <property type="evidence" value="ECO:0007669"/>
    <property type="project" value="InterPro"/>
</dbReference>
<reference evidence="5" key="1">
    <citation type="submission" date="2018-03" db="EMBL/GenBank/DDBJ databases">
        <authorList>
            <person name="Guldener U."/>
        </authorList>
    </citation>
    <scope>NUCLEOTIDE SEQUENCE</scope>
</reference>
<keyword evidence="1 3" id="KW-0732">Signal</keyword>
<gene>
    <name evidence="5" type="ORF">DNG_02981</name>
</gene>
<dbReference type="PROSITE" id="PS50222">
    <property type="entry name" value="EF_HAND_2"/>
    <property type="match status" value="1"/>
</dbReference>
<dbReference type="EMBL" id="ONZQ02000003">
    <property type="protein sequence ID" value="SPO00130.1"/>
    <property type="molecule type" value="Genomic_DNA"/>
</dbReference>
<evidence type="ECO:0000256" key="1">
    <source>
        <dbReference type="ARBA" id="ARBA00022729"/>
    </source>
</evidence>
<evidence type="ECO:0000259" key="4">
    <source>
        <dbReference type="PROSITE" id="PS50222"/>
    </source>
</evidence>
<dbReference type="SUPFAM" id="SSF47473">
    <property type="entry name" value="EF-hand"/>
    <property type="match status" value="1"/>
</dbReference>